<evidence type="ECO:0000256" key="3">
    <source>
        <dbReference type="ARBA" id="ARBA00022833"/>
    </source>
</evidence>
<sequence>MDRPQTAPAKKTSAIASGPTVESADFSANSDSLEHCLAEVPKEQPDELWPTPLWPGHFCKRSLLQLRDSSGLATQQPPYCFAVRYDIRPLVKQLSEKSAYLMLLDGEKLRRIGRGSGVDIIAASKSWIAWGALCAQPLLLTRDAQGKLVGEAQVQPELDCHANGEGVLLMTVVLTSDIKNRQLWQTAGDLMSYRLGSPQVLCGLCSMAVPMRELSAHQSHQCRMVLSACPRCHKEVPIRELAAHQVGPDCLGTSSMGTQTLEKKVQDAPSQCSAPVLLPAGVQTGYALYAPENLRSEEPVPALVPSAAVRWTRPAPEARPREYQLSIFEFRGGAEWSRLRVELLEISSLEQQGLRGELRHELTHLRPGTKYRLELQPRAPDASLGPAAAVVLTTLSRLAGFEGFSAEDKATLEAVPQPLRAARPESISLREQSTQAGLGFVQGACKSEISREIGVQAFPTVLEEAACQVDPIIPVTQEIACGEEWASYTNTGTQCKAPTAETSVQSALQVGHSSCQAQFPPRPITGDRMAELEMDMQAALPGTRAVLHQVGTAELTRLCLAALANLLALASILLAEISLEELWPMLSVLLLVIPLNGLEFAFFEELAGAIACESVSAVQVLTAFRRRAEVIHSACNCVLCFVEESWQWAEDKFLRETGNLLGPLHGVPCSIKDHVALKGHPVAAMLPDGIREEKKPIGRSSTLANALRSAGAVIFCKTTMTQLGETWGGGSPAHGDTLNPWDTLRTSGGSSCGEGALLGAGGSPFGIGSDVGGSVRIPASFCGICALKPTAFRMTFNWETGQFCVYVALHESLCAWGCGWDAVLQETGQTILGHAGDYGVSGQHRNKESCLSRDAASSRQVPATPGPMARHVEDLIEVCAAVWDTPYYDSDIRIPPLPFRREATEVKRPLRIGWYTHGYVYPEPCRSVVRAVEETRDALAAAGHTLLHVQPWEACSLADIIGCDIALERLTDTDGGLVVGAVPLSSGSNDSHPDHWTHPACQALVPKPGTKSTVHTTMPATNTPKRYQADWTVDLIGCEALQVLLSLQAAMATRDRLRDKFARFWKANELDLVLCPVFPFPPPPVEEVRKGSGRYIHTRIYNFLDYADLVQGYDPKTDDVPLAEMATRAVEGSLGLPVAVQLMFLPNRRAASKLRVWRRRNASLNRLIQLAALTVSDALRLYRAALQPGGPRFTGAMEPSQRGKTDQVQVAVLPSGDKTASAKSVSQAASSPDKWRSWLTPDELCGARCPLCSCTTPLPRMADLWRSTRFGLYCNVPQLAIALMLLLRQLQSSDTWGLATSLHVCALSAHGLGLLWILLRWIQLGCRRRAKHMKVAELTSDSIEKTLQLQWRGIEDVVCDAWFVVFYSFDKKDVLRVEMLPGRPSQGQWAEKTCLQLHDAPAGHFWVSVLCWHRGSLTMPLAMGHCDIPVVEAEPGPSRKRADVAEIATDAKPWEVVDAGTDPKDVIRPVAHAEVQNVPASVDAASQFPAVPVELCDASTTPEIASASERRVAKVGTSLGSFDLPVQLQCQEIASSEAGSKGAKGLWLTWLPHGLVEAAPRLVVHARRITATAGEDEPGEPGARVPAAMSLNQASFEHLEEGRYELVLGCELGACSAEVRRCPHDRCGRHVWAGNLEEHIRHCPWQPRQCPRAPVCSWQGCEDELQEHLHDCPGREIPCRHCGLGCWWVGPGKDEERHLEEDCEVQRLLNIVRPLNGLLSEACPDFRNPEVVRLQAKAVAYRRSVSAPGGPWREWKTPGRCFSCRKPVDRREQGLQSDSGEHRLCWSCLPKHVDWQHFRDNA</sequence>
<feature type="domain" description="Fibronectin type-III" evidence="7">
    <location>
        <begin position="290"/>
        <end position="399"/>
    </location>
</feature>
<evidence type="ECO:0000256" key="1">
    <source>
        <dbReference type="ARBA" id="ARBA00022723"/>
    </source>
</evidence>
<evidence type="ECO:0000259" key="6">
    <source>
        <dbReference type="PROSITE" id="PS50145"/>
    </source>
</evidence>
<evidence type="ECO:0000313" key="9">
    <source>
        <dbReference type="Proteomes" id="UP000186817"/>
    </source>
</evidence>
<evidence type="ECO:0000259" key="7">
    <source>
        <dbReference type="PROSITE" id="PS50853"/>
    </source>
</evidence>
<dbReference type="PROSITE" id="PS50853">
    <property type="entry name" value="FN3"/>
    <property type="match status" value="1"/>
</dbReference>
<dbReference type="InterPro" id="IPR001293">
    <property type="entry name" value="Znf_TRAF"/>
</dbReference>
<keyword evidence="1 4" id="KW-0479">Metal-binding</keyword>
<dbReference type="OMA" id="ACKSEIS"/>
<evidence type="ECO:0000256" key="2">
    <source>
        <dbReference type="ARBA" id="ARBA00022771"/>
    </source>
</evidence>
<proteinExistence type="predicted"/>
<dbReference type="PANTHER" id="PTHR45847">
    <property type="entry name" value="FATTY ACID AMIDE HYDROLASE"/>
    <property type="match status" value="1"/>
</dbReference>
<dbReference type="PANTHER" id="PTHR45847:SF6">
    <property type="entry name" value="FATTY ACID AMIDE HYDROLASE"/>
    <property type="match status" value="1"/>
</dbReference>
<evidence type="ECO:0000313" key="8">
    <source>
        <dbReference type="EMBL" id="OLQ14092.1"/>
    </source>
</evidence>
<dbReference type="Gene3D" id="3.90.1300.10">
    <property type="entry name" value="Amidase signature (AS) domain"/>
    <property type="match status" value="1"/>
</dbReference>
<keyword evidence="3 4" id="KW-0862">Zinc</keyword>
<accession>A0A1Q9F399</accession>
<keyword evidence="2 4" id="KW-0863">Zinc-finger</keyword>
<reference evidence="8 9" key="1">
    <citation type="submission" date="2016-02" db="EMBL/GenBank/DDBJ databases">
        <title>Genome analysis of coral dinoflagellate symbionts highlights evolutionary adaptations to a symbiotic lifestyle.</title>
        <authorList>
            <person name="Aranda M."/>
            <person name="Li Y."/>
            <person name="Liew Y.J."/>
            <person name="Baumgarten S."/>
            <person name="Simakov O."/>
            <person name="Wilson M."/>
            <person name="Piel J."/>
            <person name="Ashoor H."/>
            <person name="Bougouffa S."/>
            <person name="Bajic V.B."/>
            <person name="Ryu T."/>
            <person name="Ravasi T."/>
            <person name="Bayer T."/>
            <person name="Micklem G."/>
            <person name="Kim H."/>
            <person name="Bhak J."/>
            <person name="Lajeunesse T.C."/>
            <person name="Voolstra C.R."/>
        </authorList>
    </citation>
    <scope>NUCLEOTIDE SEQUENCE [LARGE SCALE GENOMIC DNA]</scope>
    <source>
        <strain evidence="8 9">CCMP2467</strain>
    </source>
</reference>
<dbReference type="CDD" id="cd00063">
    <property type="entry name" value="FN3"/>
    <property type="match status" value="1"/>
</dbReference>
<dbReference type="GO" id="GO:0008270">
    <property type="term" value="F:zinc ion binding"/>
    <property type="evidence" value="ECO:0007669"/>
    <property type="project" value="UniProtKB-KW"/>
</dbReference>
<dbReference type="Proteomes" id="UP000186817">
    <property type="component" value="Unassembled WGS sequence"/>
</dbReference>
<evidence type="ECO:0000256" key="4">
    <source>
        <dbReference type="PROSITE-ProRule" id="PRU00207"/>
    </source>
</evidence>
<dbReference type="GO" id="GO:0004040">
    <property type="term" value="F:amidase activity"/>
    <property type="evidence" value="ECO:0007669"/>
    <property type="project" value="TreeGrafter"/>
</dbReference>
<dbReference type="PROSITE" id="PS50145">
    <property type="entry name" value="ZF_TRAF"/>
    <property type="match status" value="1"/>
</dbReference>
<dbReference type="Gene3D" id="3.30.40.10">
    <property type="entry name" value="Zinc/RING finger domain, C3HC4 (zinc finger)"/>
    <property type="match status" value="1"/>
</dbReference>
<dbReference type="GO" id="GO:0009062">
    <property type="term" value="P:fatty acid catabolic process"/>
    <property type="evidence" value="ECO:0007669"/>
    <property type="project" value="TreeGrafter"/>
</dbReference>
<dbReference type="SUPFAM" id="SSF75304">
    <property type="entry name" value="Amidase signature (AS) enzymes"/>
    <property type="match status" value="2"/>
</dbReference>
<protein>
    <submittedName>
        <fullName evidence="8">Putative amidase</fullName>
    </submittedName>
</protein>
<dbReference type="InterPro" id="IPR036928">
    <property type="entry name" value="AS_sf"/>
</dbReference>
<comment type="caution">
    <text evidence="8">The sequence shown here is derived from an EMBL/GenBank/DDBJ whole genome shotgun (WGS) entry which is preliminary data.</text>
</comment>
<feature type="zinc finger region" description="TRAF-type" evidence="4">
    <location>
        <begin position="1639"/>
        <end position="1686"/>
    </location>
</feature>
<dbReference type="GO" id="GO:0017064">
    <property type="term" value="F:fatty acid amide hydrolase activity"/>
    <property type="evidence" value="ECO:0007669"/>
    <property type="project" value="TreeGrafter"/>
</dbReference>
<evidence type="ECO:0000256" key="5">
    <source>
        <dbReference type="SAM" id="MobiDB-lite"/>
    </source>
</evidence>
<dbReference type="Pfam" id="PF01425">
    <property type="entry name" value="Amidase"/>
    <property type="match status" value="2"/>
</dbReference>
<dbReference type="InterPro" id="IPR052096">
    <property type="entry name" value="Endocannabinoid_amidase"/>
</dbReference>
<dbReference type="InterPro" id="IPR013083">
    <property type="entry name" value="Znf_RING/FYVE/PHD"/>
</dbReference>
<dbReference type="SUPFAM" id="SSF49599">
    <property type="entry name" value="TRAF domain-like"/>
    <property type="match status" value="2"/>
</dbReference>
<keyword evidence="9" id="KW-1185">Reference proteome</keyword>
<organism evidence="8 9">
    <name type="scientific">Symbiodinium microadriaticum</name>
    <name type="common">Dinoflagellate</name>
    <name type="synonym">Zooxanthella microadriatica</name>
    <dbReference type="NCBI Taxonomy" id="2951"/>
    <lineage>
        <taxon>Eukaryota</taxon>
        <taxon>Sar</taxon>
        <taxon>Alveolata</taxon>
        <taxon>Dinophyceae</taxon>
        <taxon>Suessiales</taxon>
        <taxon>Symbiodiniaceae</taxon>
        <taxon>Symbiodinium</taxon>
    </lineage>
</organism>
<name>A0A1Q9F399_SYMMI</name>
<dbReference type="InterPro" id="IPR003961">
    <property type="entry name" value="FN3_dom"/>
</dbReference>
<gene>
    <name evidence="8" type="primary">SPCC550.07</name>
    <name evidence="8" type="ORF">AK812_SmicGene1880</name>
</gene>
<dbReference type="InterPro" id="IPR023631">
    <property type="entry name" value="Amidase_dom"/>
</dbReference>
<feature type="domain" description="TRAF-type" evidence="6">
    <location>
        <begin position="1639"/>
        <end position="1686"/>
    </location>
</feature>
<feature type="region of interest" description="Disordered" evidence="5">
    <location>
        <begin position="1"/>
        <end position="26"/>
    </location>
</feature>
<dbReference type="OrthoDB" id="411986at2759"/>
<dbReference type="EMBL" id="LSRX01000020">
    <property type="protein sequence ID" value="OLQ14092.1"/>
    <property type="molecule type" value="Genomic_DNA"/>
</dbReference>